<dbReference type="Gene3D" id="3.40.50.11660">
    <property type="entry name" value="Glycosyl transferase family 10, C-terminal domain"/>
    <property type="match status" value="1"/>
</dbReference>
<dbReference type="SUPFAM" id="SSF53756">
    <property type="entry name" value="UDP-Glycosyltransferase/glycogen phosphorylase"/>
    <property type="match status" value="1"/>
</dbReference>
<feature type="domain" description="Fucosyltransferase N-terminal" evidence="14">
    <location>
        <begin position="108"/>
        <end position="220"/>
    </location>
</feature>
<dbReference type="UniPathway" id="UPA00378"/>
<evidence type="ECO:0000256" key="12">
    <source>
        <dbReference type="RuleBase" id="RU003832"/>
    </source>
</evidence>
<reference evidence="15 16" key="1">
    <citation type="submission" date="2018-04" db="EMBL/GenBank/DDBJ databases">
        <authorList>
            <person name="Zhang X."/>
            <person name="Yuan J."/>
            <person name="Li F."/>
            <person name="Xiang J."/>
        </authorList>
    </citation>
    <scope>NUCLEOTIDE SEQUENCE [LARGE SCALE GENOMIC DNA]</scope>
    <source>
        <tissue evidence="15">Muscle</tissue>
    </source>
</reference>
<dbReference type="FunFam" id="3.40.50.11660:FF:000004">
    <property type="entry name" value="Glycoprotein 3-alpha-L-fucosyltransferase A"/>
    <property type="match status" value="1"/>
</dbReference>
<proteinExistence type="inferred from homology"/>
<gene>
    <name evidence="15" type="ORF">C7M84_025241</name>
</gene>
<dbReference type="EC" id="2.4.1.-" evidence="12"/>
<protein>
    <recommendedName>
        <fullName evidence="12">Fucosyltransferase</fullName>
        <ecNumber evidence="12">2.4.1.-</ecNumber>
    </recommendedName>
</protein>
<evidence type="ECO:0000259" key="14">
    <source>
        <dbReference type="Pfam" id="PF17039"/>
    </source>
</evidence>
<keyword evidence="11" id="KW-0325">Glycoprotein</keyword>
<organism evidence="15 16">
    <name type="scientific">Penaeus vannamei</name>
    <name type="common">Whiteleg shrimp</name>
    <name type="synonym">Litopenaeus vannamei</name>
    <dbReference type="NCBI Taxonomy" id="6689"/>
    <lineage>
        <taxon>Eukaryota</taxon>
        <taxon>Metazoa</taxon>
        <taxon>Ecdysozoa</taxon>
        <taxon>Arthropoda</taxon>
        <taxon>Crustacea</taxon>
        <taxon>Multicrustacea</taxon>
        <taxon>Malacostraca</taxon>
        <taxon>Eumalacostraca</taxon>
        <taxon>Eucarida</taxon>
        <taxon>Decapoda</taxon>
        <taxon>Dendrobranchiata</taxon>
        <taxon>Penaeoidea</taxon>
        <taxon>Penaeidae</taxon>
        <taxon>Penaeus</taxon>
    </lineage>
</organism>
<dbReference type="STRING" id="6689.A0A423TYN7"/>
<comment type="caution">
    <text evidence="15">The sequence shown here is derived from an EMBL/GenBank/DDBJ whole genome shotgun (WGS) entry which is preliminary data.</text>
</comment>
<evidence type="ECO:0000256" key="9">
    <source>
        <dbReference type="ARBA" id="ARBA00023034"/>
    </source>
</evidence>
<evidence type="ECO:0000313" key="16">
    <source>
        <dbReference type="Proteomes" id="UP000283509"/>
    </source>
</evidence>
<dbReference type="PANTHER" id="PTHR48438:SF1">
    <property type="entry name" value="ALPHA-(1,3)-FUCOSYLTRANSFERASE C-RELATED"/>
    <property type="match status" value="1"/>
</dbReference>
<evidence type="ECO:0000256" key="4">
    <source>
        <dbReference type="ARBA" id="ARBA00022676"/>
    </source>
</evidence>
<evidence type="ECO:0000313" key="15">
    <source>
        <dbReference type="EMBL" id="ROT81568.1"/>
    </source>
</evidence>
<keyword evidence="9 12" id="KW-0333">Golgi apparatus</keyword>
<evidence type="ECO:0000256" key="1">
    <source>
        <dbReference type="ARBA" id="ARBA00004447"/>
    </source>
</evidence>
<dbReference type="Pfam" id="PF17039">
    <property type="entry name" value="Glyco_tran_10_N"/>
    <property type="match status" value="1"/>
</dbReference>
<keyword evidence="16" id="KW-1185">Reference proteome</keyword>
<dbReference type="InterPro" id="IPR038577">
    <property type="entry name" value="GT10-like_C_sf"/>
</dbReference>
<evidence type="ECO:0000256" key="7">
    <source>
        <dbReference type="ARBA" id="ARBA00022968"/>
    </source>
</evidence>
<keyword evidence="4 12" id="KW-0328">Glycosyltransferase</keyword>
<keyword evidence="8 12" id="KW-1133">Transmembrane helix</keyword>
<dbReference type="AlphaFoldDB" id="A0A423TYN7"/>
<evidence type="ECO:0000256" key="11">
    <source>
        <dbReference type="ARBA" id="ARBA00023180"/>
    </source>
</evidence>
<keyword evidence="5 12" id="KW-0808">Transferase</keyword>
<dbReference type="EMBL" id="QCYY01000951">
    <property type="protein sequence ID" value="ROT81568.1"/>
    <property type="molecule type" value="Genomic_DNA"/>
</dbReference>
<evidence type="ECO:0000256" key="5">
    <source>
        <dbReference type="ARBA" id="ARBA00022679"/>
    </source>
</evidence>
<evidence type="ECO:0000259" key="13">
    <source>
        <dbReference type="Pfam" id="PF00852"/>
    </source>
</evidence>
<evidence type="ECO:0000256" key="10">
    <source>
        <dbReference type="ARBA" id="ARBA00023136"/>
    </source>
</evidence>
<keyword evidence="7" id="KW-0735">Signal-anchor</keyword>
<feature type="transmembrane region" description="Helical" evidence="12">
    <location>
        <begin position="6"/>
        <end position="24"/>
    </location>
</feature>
<evidence type="ECO:0000256" key="2">
    <source>
        <dbReference type="ARBA" id="ARBA00004922"/>
    </source>
</evidence>
<keyword evidence="6 12" id="KW-0812">Transmembrane</keyword>
<dbReference type="InterPro" id="IPR031481">
    <property type="entry name" value="Glyco_tran_10_N"/>
</dbReference>
<dbReference type="GO" id="GO:0032580">
    <property type="term" value="C:Golgi cisterna membrane"/>
    <property type="evidence" value="ECO:0007669"/>
    <property type="project" value="UniProtKB-SubCell"/>
</dbReference>
<feature type="domain" description="Fucosyltransferase C-terminal" evidence="13">
    <location>
        <begin position="239"/>
        <end position="375"/>
    </location>
</feature>
<keyword evidence="10 12" id="KW-0472">Membrane</keyword>
<dbReference type="PANTHER" id="PTHR48438">
    <property type="entry name" value="ALPHA-(1,3)-FUCOSYLTRANSFERASE C-RELATED"/>
    <property type="match status" value="1"/>
</dbReference>
<dbReference type="OrthoDB" id="427096at2759"/>
<dbReference type="InterPro" id="IPR055270">
    <property type="entry name" value="Glyco_tran_10_C"/>
</dbReference>
<accession>A0A423TYN7</accession>
<comment type="pathway">
    <text evidence="2">Protein modification; protein glycosylation.</text>
</comment>
<evidence type="ECO:0000256" key="3">
    <source>
        <dbReference type="ARBA" id="ARBA00008919"/>
    </source>
</evidence>
<evidence type="ECO:0000256" key="8">
    <source>
        <dbReference type="ARBA" id="ARBA00022989"/>
    </source>
</evidence>
<dbReference type="Pfam" id="PF00852">
    <property type="entry name" value="Glyco_transf_10"/>
    <property type="match status" value="1"/>
</dbReference>
<comment type="subcellular location">
    <subcellularLocation>
        <location evidence="1 12">Golgi apparatus</location>
        <location evidence="1 12">Golgi stack membrane</location>
        <topology evidence="1 12">Single-pass type II membrane protein</topology>
    </subcellularLocation>
</comment>
<comment type="similarity">
    <text evidence="3 12">Belongs to the glycosyltransferase 10 family.</text>
</comment>
<dbReference type="GO" id="GO:0008417">
    <property type="term" value="F:fucosyltransferase activity"/>
    <property type="evidence" value="ECO:0007669"/>
    <property type="project" value="InterPro"/>
</dbReference>
<reference evidence="15 16" key="2">
    <citation type="submission" date="2019-01" db="EMBL/GenBank/DDBJ databases">
        <title>The decoding of complex shrimp genome reveals the adaptation for benthos swimmer, frequently molting mechanism and breeding impact on genome.</title>
        <authorList>
            <person name="Sun Y."/>
            <person name="Gao Y."/>
            <person name="Yu Y."/>
        </authorList>
    </citation>
    <scope>NUCLEOTIDE SEQUENCE [LARGE SCALE GENOMIC DNA]</scope>
    <source>
        <tissue evidence="15">Muscle</tissue>
    </source>
</reference>
<sequence>MQHSSSLPLFYGCLVLFTIFVVFFEEHEEQTFHMMDYTSDASGGFRSPKIWDQIPQENYKIDNETVKITVSAKEGGRRRDAAPATYLEEMPKEFCFPEEGLDLQDPKLKKILIWNSGYGTKTMSFGYGRAPFRRAECEVDLCLTTSNRSLLPVVDFDAVIFHFRATERLQMPRSRSPHQRWIFEEVESSSYIYQDPAIYNSLFNWTMTYRRDSDIVYTYGRVYPSPSPSPAPKDKNFAEGKTKMAAWFVSNCYSHSKRERIVKSLQSYIKVDIYGKCGPLECPRDSTRQCYQMLEENYKFYLSFENSLCKDYVTEKLFSVLKYNVVPVVYGLADYALVAPPGSYIDALSFPSVDSLAKYLKYLDGNDTAYNEYFSRLTLTSNSKFNTLTEPLPLATISTLILLYSVQYTPFHH</sequence>
<dbReference type="InterPro" id="IPR001503">
    <property type="entry name" value="Glyco_trans_10"/>
</dbReference>
<evidence type="ECO:0000256" key="6">
    <source>
        <dbReference type="ARBA" id="ARBA00022692"/>
    </source>
</evidence>
<dbReference type="Proteomes" id="UP000283509">
    <property type="component" value="Unassembled WGS sequence"/>
</dbReference>
<name>A0A423TYN7_PENVA</name>